<sequence>MSFLPILPGAAPVTSTTPIPTPPVTPTLLKLDLCADDSLPRSAGQAHLAQPTSIIPASSSMNGIQEKTLLSSTQPTSSYDLPVSTSPKNPPRCRMTILPCNSERQFAATPSSTLLSSSPPKSALGVCGTASNRFTPVNTPTTPAQSFTPFQMTFKATTRSY</sequence>
<dbReference type="Proteomes" id="UP000054248">
    <property type="component" value="Unassembled WGS sequence"/>
</dbReference>
<organism evidence="2 3">
    <name type="scientific">Tulasnella calospora MUT 4182</name>
    <dbReference type="NCBI Taxonomy" id="1051891"/>
    <lineage>
        <taxon>Eukaryota</taxon>
        <taxon>Fungi</taxon>
        <taxon>Dikarya</taxon>
        <taxon>Basidiomycota</taxon>
        <taxon>Agaricomycotina</taxon>
        <taxon>Agaricomycetes</taxon>
        <taxon>Cantharellales</taxon>
        <taxon>Tulasnellaceae</taxon>
        <taxon>Tulasnella</taxon>
    </lineage>
</organism>
<proteinExistence type="predicted"/>
<evidence type="ECO:0000313" key="3">
    <source>
        <dbReference type="Proteomes" id="UP000054248"/>
    </source>
</evidence>
<evidence type="ECO:0000256" key="1">
    <source>
        <dbReference type="SAM" id="MobiDB-lite"/>
    </source>
</evidence>
<protein>
    <submittedName>
        <fullName evidence="2">Uncharacterized protein</fullName>
    </submittedName>
</protein>
<gene>
    <name evidence="2" type="ORF">M407DRAFT_242419</name>
</gene>
<accession>A0A0C3QF30</accession>
<feature type="compositionally biased region" description="Polar residues" evidence="1">
    <location>
        <begin position="57"/>
        <end position="87"/>
    </location>
</feature>
<feature type="region of interest" description="Disordered" evidence="1">
    <location>
        <begin position="57"/>
        <end position="91"/>
    </location>
</feature>
<keyword evidence="3" id="KW-1185">Reference proteome</keyword>
<dbReference type="AlphaFoldDB" id="A0A0C3QF30"/>
<reference evidence="3" key="2">
    <citation type="submission" date="2015-01" db="EMBL/GenBank/DDBJ databases">
        <title>Evolutionary Origins and Diversification of the Mycorrhizal Mutualists.</title>
        <authorList>
            <consortium name="DOE Joint Genome Institute"/>
            <consortium name="Mycorrhizal Genomics Consortium"/>
            <person name="Kohler A."/>
            <person name="Kuo A."/>
            <person name="Nagy L.G."/>
            <person name="Floudas D."/>
            <person name="Copeland A."/>
            <person name="Barry K.W."/>
            <person name="Cichocki N."/>
            <person name="Veneault-Fourrey C."/>
            <person name="LaButti K."/>
            <person name="Lindquist E.A."/>
            <person name="Lipzen A."/>
            <person name="Lundell T."/>
            <person name="Morin E."/>
            <person name="Murat C."/>
            <person name="Riley R."/>
            <person name="Ohm R."/>
            <person name="Sun H."/>
            <person name="Tunlid A."/>
            <person name="Henrissat B."/>
            <person name="Grigoriev I.V."/>
            <person name="Hibbett D.S."/>
            <person name="Martin F."/>
        </authorList>
    </citation>
    <scope>NUCLEOTIDE SEQUENCE [LARGE SCALE GENOMIC DNA]</scope>
    <source>
        <strain evidence="3">MUT 4182</strain>
    </source>
</reference>
<reference evidence="2 3" key="1">
    <citation type="submission" date="2014-04" db="EMBL/GenBank/DDBJ databases">
        <authorList>
            <consortium name="DOE Joint Genome Institute"/>
            <person name="Kuo A."/>
            <person name="Girlanda M."/>
            <person name="Perotto S."/>
            <person name="Kohler A."/>
            <person name="Nagy L.G."/>
            <person name="Floudas D."/>
            <person name="Copeland A."/>
            <person name="Barry K.W."/>
            <person name="Cichocki N."/>
            <person name="Veneault-Fourrey C."/>
            <person name="LaButti K."/>
            <person name="Lindquist E.A."/>
            <person name="Lipzen A."/>
            <person name="Lundell T."/>
            <person name="Morin E."/>
            <person name="Murat C."/>
            <person name="Sun H."/>
            <person name="Tunlid A."/>
            <person name="Henrissat B."/>
            <person name="Grigoriev I.V."/>
            <person name="Hibbett D.S."/>
            <person name="Martin F."/>
            <person name="Nordberg H.P."/>
            <person name="Cantor M.N."/>
            <person name="Hua S.X."/>
        </authorList>
    </citation>
    <scope>NUCLEOTIDE SEQUENCE [LARGE SCALE GENOMIC DNA]</scope>
    <source>
        <strain evidence="2 3">MUT 4182</strain>
    </source>
</reference>
<dbReference type="HOGENOM" id="CLU_1644966_0_0_1"/>
<dbReference type="EMBL" id="KN822977">
    <property type="protein sequence ID" value="KIO29895.1"/>
    <property type="molecule type" value="Genomic_DNA"/>
</dbReference>
<name>A0A0C3QF30_9AGAM</name>
<dbReference type="OrthoDB" id="3255596at2759"/>
<evidence type="ECO:0000313" key="2">
    <source>
        <dbReference type="EMBL" id="KIO29895.1"/>
    </source>
</evidence>